<dbReference type="EMBL" id="JAALLS010000023">
    <property type="protein sequence ID" value="NGP89677.1"/>
    <property type="molecule type" value="Genomic_DNA"/>
</dbReference>
<reference evidence="1 2" key="1">
    <citation type="submission" date="2020-02" db="EMBL/GenBank/DDBJ databases">
        <title>Aliifodinibius halophilus 2W32, complete genome.</title>
        <authorList>
            <person name="Li Y."/>
            <person name="Wu S."/>
        </authorList>
    </citation>
    <scope>NUCLEOTIDE SEQUENCE [LARGE SCALE GENOMIC DNA]</scope>
    <source>
        <strain evidence="1 2">2W32</strain>
    </source>
</reference>
<dbReference type="Proteomes" id="UP000479132">
    <property type="component" value="Unassembled WGS sequence"/>
</dbReference>
<sequence length="367" mass="43384">MRITEDELTKVKELLSKFKDLDPIPKYMPTIFEISGYPHYEDVISNVLQFFLKSDYDHGFSSIFVESLLDTVDGEESSSMPSDSSVLNVEREVTTKKNNRIDLVIETENRCIAIENKIYHHLYHNDLQDYQDYIKREYPDHQYTFIVLSLGQKEKPEDWEENEFKFITYDAFFDQLEGRLDEVIPKADAKVGIYLRDLIKTIRNMNKRTQLTMEFINFLSENREEVESLYNNAFKKFKKEIEAKADEVEELVTLEGTGFSSSTYTEKGKLKYVRSFQRVVNWEGSEYKIQIKLRLTPKEYRMEIWDRKSTDEKIFRQFIESRLGSDIANREGHKDNRSGSIIIEYFDYGEKPEEVAEKLNDLIPKLA</sequence>
<name>A0A6M1T6E0_9BACT</name>
<organism evidence="1 2">
    <name type="scientific">Fodinibius halophilus</name>
    <dbReference type="NCBI Taxonomy" id="1736908"/>
    <lineage>
        <taxon>Bacteria</taxon>
        <taxon>Pseudomonadati</taxon>
        <taxon>Balneolota</taxon>
        <taxon>Balneolia</taxon>
        <taxon>Balneolales</taxon>
        <taxon>Balneolaceae</taxon>
        <taxon>Fodinibius</taxon>
    </lineage>
</organism>
<keyword evidence="2" id="KW-1185">Reference proteome</keyword>
<evidence type="ECO:0008006" key="3">
    <source>
        <dbReference type="Google" id="ProtNLM"/>
    </source>
</evidence>
<dbReference type="RefSeq" id="WP_165270672.1">
    <property type="nucleotide sequence ID" value="NZ_JAALLS010000023.1"/>
</dbReference>
<dbReference type="AlphaFoldDB" id="A0A6M1T6E0"/>
<proteinExistence type="predicted"/>
<evidence type="ECO:0000313" key="1">
    <source>
        <dbReference type="EMBL" id="NGP89677.1"/>
    </source>
</evidence>
<comment type="caution">
    <text evidence="1">The sequence shown here is derived from an EMBL/GenBank/DDBJ whole genome shotgun (WGS) entry which is preliminary data.</text>
</comment>
<dbReference type="Pfam" id="PF14281">
    <property type="entry name" value="PDDEXK_4"/>
    <property type="match status" value="1"/>
</dbReference>
<dbReference type="InterPro" id="IPR029470">
    <property type="entry name" value="PDDEXK_4"/>
</dbReference>
<gene>
    <name evidence="1" type="ORF">G3569_15060</name>
</gene>
<evidence type="ECO:0000313" key="2">
    <source>
        <dbReference type="Proteomes" id="UP000479132"/>
    </source>
</evidence>
<protein>
    <recommendedName>
        <fullName evidence="3">PD-(D/E)XK nuclease family protein</fullName>
    </recommendedName>
</protein>
<accession>A0A6M1T6E0</accession>